<dbReference type="GO" id="GO:0016787">
    <property type="term" value="F:hydrolase activity"/>
    <property type="evidence" value="ECO:0007669"/>
    <property type="project" value="UniProtKB-KW"/>
</dbReference>
<dbReference type="InterPro" id="IPR002018">
    <property type="entry name" value="CarbesteraseB"/>
</dbReference>
<dbReference type="AlphaFoldDB" id="A0A9Y2JUM1"/>
<reference evidence="6 7" key="1">
    <citation type="submission" date="2023-06" db="EMBL/GenBank/DDBJ databases">
        <authorList>
            <person name="Oyuntsetseg B."/>
            <person name="Kim S.B."/>
        </authorList>
    </citation>
    <scope>NUCLEOTIDE SEQUENCE [LARGE SCALE GENOMIC DNA]</scope>
    <source>
        <strain evidence="6 7">4-36</strain>
    </source>
</reference>
<name>A0A9Y2JUM1_9PSEU</name>
<protein>
    <recommendedName>
        <fullName evidence="3">Carboxylic ester hydrolase</fullName>
        <ecNumber evidence="3">3.1.1.-</ecNumber>
    </recommendedName>
</protein>
<feature type="domain" description="Carboxylesterase type B" evidence="5">
    <location>
        <begin position="2"/>
        <end position="298"/>
    </location>
</feature>
<dbReference type="Proteomes" id="UP001239397">
    <property type="component" value="Chromosome"/>
</dbReference>
<dbReference type="PANTHER" id="PTHR43142:SF1">
    <property type="entry name" value="CARBOXYLIC ESTER HYDROLASE"/>
    <property type="match status" value="1"/>
</dbReference>
<evidence type="ECO:0000256" key="2">
    <source>
        <dbReference type="ARBA" id="ARBA00022801"/>
    </source>
</evidence>
<dbReference type="InterPro" id="IPR019826">
    <property type="entry name" value="Carboxylesterase_B_AS"/>
</dbReference>
<evidence type="ECO:0000256" key="3">
    <source>
        <dbReference type="RuleBase" id="RU361235"/>
    </source>
</evidence>
<gene>
    <name evidence="6" type="ORF">QRX60_14300</name>
</gene>
<sequence length="396" mass="42111">MIVETTAGRVRGAQGAFKGIPYATAKRFEAPAPPKPWKEVRDALEPGPAAPQPPSRLEHALGPMPLPQSEDCLSLNVFTPSASGSRPVLVWIHGGGFSSGSGGQVWYTGTRLAREADAVVVTLNYRLGALGFLALDGVPPNLGVADQLVALEWVRDNIAAFGGNPADVTLGGQSAGAQSALTLWSSPRASGLVKRIALQSAPLGMRPSTGDEAAENGRLLQEELGEDIRTAPTEKLLRAQLAVAAKTAKPGSLEPPFQLVADGDLVAEDLIEAAPEGPALISWTRDELRAFVPGAPQDVVDKATNTFFAGDIPRLAGRLDAFVHRFDWQAPGNRFQACHCIDIPFLFGTHDVWDAPMLEGAPKGLEAETGLREVWAAFLHGKRPSPTWEAIRPMQP</sequence>
<dbReference type="PANTHER" id="PTHR43142">
    <property type="entry name" value="CARBOXYLIC ESTER HYDROLASE"/>
    <property type="match status" value="1"/>
</dbReference>
<dbReference type="SUPFAM" id="SSF53474">
    <property type="entry name" value="alpha/beta-Hydrolases"/>
    <property type="match status" value="1"/>
</dbReference>
<accession>A0A9Y2JUM1</accession>
<proteinExistence type="inferred from homology"/>
<keyword evidence="7" id="KW-1185">Reference proteome</keyword>
<evidence type="ECO:0000256" key="4">
    <source>
        <dbReference type="SAM" id="MobiDB-lite"/>
    </source>
</evidence>
<dbReference type="RefSeq" id="WP_286001265.1">
    <property type="nucleotide sequence ID" value="NZ_CP127295.1"/>
</dbReference>
<evidence type="ECO:0000259" key="5">
    <source>
        <dbReference type="Pfam" id="PF00135"/>
    </source>
</evidence>
<feature type="region of interest" description="Disordered" evidence="4">
    <location>
        <begin position="31"/>
        <end position="59"/>
    </location>
</feature>
<dbReference type="PROSITE" id="PS00122">
    <property type="entry name" value="CARBOXYLESTERASE_B_1"/>
    <property type="match status" value="1"/>
</dbReference>
<evidence type="ECO:0000256" key="1">
    <source>
        <dbReference type="ARBA" id="ARBA00005964"/>
    </source>
</evidence>
<evidence type="ECO:0000313" key="7">
    <source>
        <dbReference type="Proteomes" id="UP001239397"/>
    </source>
</evidence>
<keyword evidence="2 3" id="KW-0378">Hydrolase</keyword>
<evidence type="ECO:0000313" key="6">
    <source>
        <dbReference type="EMBL" id="WIY04955.1"/>
    </source>
</evidence>
<dbReference type="InterPro" id="IPR029058">
    <property type="entry name" value="AB_hydrolase_fold"/>
</dbReference>
<comment type="similarity">
    <text evidence="1 3">Belongs to the type-B carboxylesterase/lipase family.</text>
</comment>
<dbReference type="Gene3D" id="3.40.50.1820">
    <property type="entry name" value="alpha/beta hydrolase"/>
    <property type="match status" value="1"/>
</dbReference>
<dbReference type="KEGG" id="amog:QRX60_14300"/>
<dbReference type="EC" id="3.1.1.-" evidence="3"/>
<organism evidence="6 7">
    <name type="scientific">Amycolatopsis mongoliensis</name>
    <dbReference type="NCBI Taxonomy" id="715475"/>
    <lineage>
        <taxon>Bacteria</taxon>
        <taxon>Bacillati</taxon>
        <taxon>Actinomycetota</taxon>
        <taxon>Actinomycetes</taxon>
        <taxon>Pseudonocardiales</taxon>
        <taxon>Pseudonocardiaceae</taxon>
        <taxon>Amycolatopsis</taxon>
    </lineage>
</organism>
<dbReference type="Pfam" id="PF00135">
    <property type="entry name" value="COesterase"/>
    <property type="match status" value="1"/>
</dbReference>
<dbReference type="EMBL" id="CP127295">
    <property type="protein sequence ID" value="WIY04955.1"/>
    <property type="molecule type" value="Genomic_DNA"/>
</dbReference>